<protein>
    <submittedName>
        <fullName evidence="1">Uncharacterized protein</fullName>
    </submittedName>
</protein>
<reference evidence="1 2" key="1">
    <citation type="submission" date="2019-08" db="EMBL/GenBank/DDBJ databases">
        <authorList>
            <person name="Lippold A."/>
            <person name="Marlatt M."/>
            <person name="Cooper K."/>
            <person name="Frohnapfel E."/>
            <person name="Glenski M."/>
            <person name="Johnson H."/>
            <person name="Johnson K."/>
            <person name="Tjaden E."/>
            <person name="Troeh S."/>
            <person name="Hayes S."/>
            <person name="Ettinger A.-S.H."/>
            <person name="Ettinger W.F."/>
            <person name="Haydock J."/>
            <person name="Anders K.R."/>
            <person name="Garlena R.A."/>
            <person name="Russell D.A."/>
            <person name="Pope W.H."/>
            <person name="Jacobs-Sera D."/>
            <person name="Hatfull G.F."/>
        </authorList>
    </citation>
    <scope>NUCLEOTIDE SEQUENCE [LARGE SCALE GENOMIC DNA]</scope>
</reference>
<accession>A0A5P8D8B0</accession>
<gene>
    <name evidence="1" type="primary">52</name>
    <name evidence="1" type="ORF">SEA_LILMCDREAMY_52</name>
</gene>
<dbReference type="RefSeq" id="YP_009949616.1">
    <property type="nucleotide sequence ID" value="NC_051582.1"/>
</dbReference>
<dbReference type="KEGG" id="vg:60321022"/>
<organism evidence="1 2">
    <name type="scientific">Mycobacterium phage LilMcDreamy</name>
    <dbReference type="NCBI Taxonomy" id="2652422"/>
    <lineage>
        <taxon>Viruses</taxon>
        <taxon>Duplodnaviria</taxon>
        <taxon>Heunggongvirae</taxon>
        <taxon>Uroviricota</taxon>
        <taxon>Caudoviricetes</taxon>
        <taxon>Bclasvirinae</taxon>
        <taxon>Lilmcdreamyvirus</taxon>
        <taxon>Lilmcdreamyvirus lilmcdreamy</taxon>
    </lineage>
</organism>
<dbReference type="GeneID" id="60321022"/>
<evidence type="ECO:0000313" key="2">
    <source>
        <dbReference type="Proteomes" id="UP000325405"/>
    </source>
</evidence>
<dbReference type="EMBL" id="MN284893">
    <property type="protein sequence ID" value="QFP94672.1"/>
    <property type="molecule type" value="Genomic_DNA"/>
</dbReference>
<dbReference type="Proteomes" id="UP000325405">
    <property type="component" value="Segment"/>
</dbReference>
<name>A0A5P8D8B0_9CAUD</name>
<sequence length="157" mass="17645">MSVNLDKTLLIAAAQEALDGHDKADVIYQRDVAAYRAERAKKNDRLPGMRALRDELSALIKAKRQPTEEDAKRFKSLAGCDYLSNFHVTEVTDYDVRNNVKKPPNWLPEGRRASYQGLIKMLNAHVEPTITANQLKLFGYTDLEALFRAAAQSGALR</sequence>
<evidence type="ECO:0000313" key="1">
    <source>
        <dbReference type="EMBL" id="QFP94672.1"/>
    </source>
</evidence>
<proteinExistence type="predicted"/>
<keyword evidence="2" id="KW-1185">Reference proteome</keyword>